<dbReference type="Gene3D" id="1.10.150.130">
    <property type="match status" value="1"/>
</dbReference>
<evidence type="ECO:0000313" key="6">
    <source>
        <dbReference type="EMBL" id="OGG11435.1"/>
    </source>
</evidence>
<dbReference type="InterPro" id="IPR004107">
    <property type="entry name" value="Integrase_SAM-like_N"/>
</dbReference>
<feature type="domain" description="Core-binding (CB)" evidence="5">
    <location>
        <begin position="1"/>
        <end position="89"/>
    </location>
</feature>
<protein>
    <recommendedName>
        <fullName evidence="5">Core-binding (CB) domain-containing protein</fullName>
    </recommendedName>
</protein>
<feature type="compositionally biased region" description="Low complexity" evidence="4">
    <location>
        <begin position="559"/>
        <end position="584"/>
    </location>
</feature>
<feature type="non-terminal residue" evidence="6">
    <location>
        <position position="1437"/>
    </location>
</feature>
<dbReference type="PANTHER" id="PTHR37456">
    <property type="entry name" value="SI:CH211-266K2.1"/>
    <property type="match status" value="1"/>
</dbReference>
<dbReference type="GO" id="GO:0015074">
    <property type="term" value="P:DNA integration"/>
    <property type="evidence" value="ECO:0007669"/>
    <property type="project" value="InterPro"/>
</dbReference>
<dbReference type="PROSITE" id="PS51900">
    <property type="entry name" value="CB"/>
    <property type="match status" value="1"/>
</dbReference>
<feature type="compositionally biased region" description="Gly residues" evidence="4">
    <location>
        <begin position="645"/>
        <end position="654"/>
    </location>
</feature>
<feature type="region of interest" description="Disordered" evidence="4">
    <location>
        <begin position="250"/>
        <end position="894"/>
    </location>
</feature>
<feature type="compositionally biased region" description="Gly residues" evidence="4">
    <location>
        <begin position="316"/>
        <end position="325"/>
    </location>
</feature>
<feature type="compositionally biased region" description="Polar residues" evidence="4">
    <location>
        <begin position="268"/>
        <end position="279"/>
    </location>
</feature>
<feature type="compositionally biased region" description="Low complexity" evidence="4">
    <location>
        <begin position="628"/>
        <end position="644"/>
    </location>
</feature>
<feature type="compositionally biased region" description="Low complexity" evidence="4">
    <location>
        <begin position="362"/>
        <end position="426"/>
    </location>
</feature>
<feature type="compositionally biased region" description="Gly residues" evidence="4">
    <location>
        <begin position="837"/>
        <end position="846"/>
    </location>
</feature>
<evidence type="ECO:0000256" key="1">
    <source>
        <dbReference type="ARBA" id="ARBA00022737"/>
    </source>
</evidence>
<comment type="caution">
    <text evidence="6">The sequence shown here is derived from an EMBL/GenBank/DDBJ whole genome shotgun (WGS) entry which is preliminary data.</text>
</comment>
<proteinExistence type="predicted"/>
<keyword evidence="1" id="KW-0677">Repeat</keyword>
<name>A0A1F5ZGF9_9BACT</name>
<feature type="compositionally biased region" description="Gly residues" evidence="4">
    <location>
        <begin position="456"/>
        <end position="465"/>
    </location>
</feature>
<feature type="compositionally biased region" description="Low complexity" evidence="4">
    <location>
        <begin position="466"/>
        <end position="479"/>
    </location>
</feature>
<feature type="compositionally biased region" description="Gly residues" evidence="4">
    <location>
        <begin position="480"/>
        <end position="489"/>
    </location>
</feature>
<keyword evidence="2 3" id="KW-0238">DNA-binding</keyword>
<feature type="compositionally biased region" description="Gly residues" evidence="4">
    <location>
        <begin position="585"/>
        <end position="600"/>
    </location>
</feature>
<accession>A0A1F5ZGF9</accession>
<evidence type="ECO:0000256" key="4">
    <source>
        <dbReference type="SAM" id="MobiDB-lite"/>
    </source>
</evidence>
<dbReference type="Proteomes" id="UP000177268">
    <property type="component" value="Unassembled WGS sequence"/>
</dbReference>
<evidence type="ECO:0000256" key="3">
    <source>
        <dbReference type="PROSITE-ProRule" id="PRU01248"/>
    </source>
</evidence>
<feature type="compositionally biased region" description="Low complexity" evidence="4">
    <location>
        <begin position="766"/>
        <end position="806"/>
    </location>
</feature>
<reference evidence="6 7" key="1">
    <citation type="journal article" date="2016" name="Nat. Commun.">
        <title>Thousands of microbial genomes shed light on interconnected biogeochemical processes in an aquifer system.</title>
        <authorList>
            <person name="Anantharaman K."/>
            <person name="Brown C.T."/>
            <person name="Hug L.A."/>
            <person name="Sharon I."/>
            <person name="Castelle C.J."/>
            <person name="Probst A.J."/>
            <person name="Thomas B.C."/>
            <person name="Singh A."/>
            <person name="Wilkins M.J."/>
            <person name="Karaoz U."/>
            <person name="Brodie E.L."/>
            <person name="Williams K.H."/>
            <person name="Hubbard S.S."/>
            <person name="Banfield J.F."/>
        </authorList>
    </citation>
    <scope>NUCLEOTIDE SEQUENCE [LARGE SCALE GENOMIC DNA]</scope>
</reference>
<dbReference type="SUPFAM" id="SSF47823">
    <property type="entry name" value="lambda integrase-like, N-terminal domain"/>
    <property type="match status" value="1"/>
</dbReference>
<evidence type="ECO:0000313" key="7">
    <source>
        <dbReference type="Proteomes" id="UP000177268"/>
    </source>
</evidence>
<dbReference type="EMBL" id="MFIZ01000028">
    <property type="protein sequence ID" value="OGG11435.1"/>
    <property type="molecule type" value="Genomic_DNA"/>
</dbReference>
<sequence length="1437" mass="137688">MYLEFLQEQGVSKITQKNYRTDLHHFFGWISRSKQINEPQQNDNPQDLLKQVTPELLSNYRESQILDKIPASTINRRLSALRMFFKCALSQRWSTQNPTLSIKNISKSPQNTQTTLNAQAEHLLTEEHLLPEGKPEKSEEVPIPVAPLTTPSSSTSPMPSVTEPPPPLPTEPAPSIKTLQEAIGASVNDQSQTTTQADNTVVVQPSTQPHLTKATGRQFGTPIILGMLLATALLGSGALLFQVIGLRSQSTAGPKAAPTPLSNPLVGKNQQQAALSQPGTVIGASGGSGPTGTTGIQGPQGSTGVTGPTGYLGPTGMTGGAGAAGRTGTSGSTGPTGAQGTSGGTGTQGATGVSGGTGSTGDIGTNGSTGPSGPTGWTGATGTAGASGPTGTTGDVGTNGVEGPTGVTGATGYAGPTGTTGSTGDAGILGPTGPTGGSGVIGGGGFGPTGATGNTGTTGVGGPTGSTGVAGVSGPTGYTGATGGTGANGASGPTGNTGDIGPTGSTGDNGPTGTTGATGANGPTGNTGATGATGANGPTGNTGATGATGVAGGNGPTGATGVTGSTGASGSNGPTGNTGIFGPTGATGGSGGGGTGGPTGSTGASGATGGIGPTGETGATGGTGANGPTGNTGSNGPTGFTGATGATGTGGASGPTGSTGASGSTGSTGAQGPTGTTGATGDNGPTGATGTTGATGANGPTGSTGNTGSTGATGANGPTGNTGTTGATGATGANGPTGTTGGTGVQGPTGATGATGTTGGNGPTGETGSTGATGAFGPTGNTGTTGATGIAGPTGTTGATGDNGPTGFTGGTGATGANGPTGFSGATGSTGATGATGAAGGNGPTGETGSTGATGANGPTGTTGMTGATGANGPTGTTGTTGSAGPTGPTGGAGQLGAGGEYLLTQTNNLIYPYPVVNRSLALGSTDFGADPSITATTSALIFLNGDNGNASISGLLTLRGGDSVIETKMMSKVTIGSSTTGPIQLSPKGTTGLYVDGTGQVGIGTTTPSELLQISNNGNAFLNLNATTGDGQVVGINLQRGNWRSDGYSDWSIYNDAGILHFDSQYGGSAHSMLQIGAISGMIGFGTISPASKLHIQGGYGGNAAFTLDQTENGDIFTASASGTTKFTLDRSGFMQANMTPTATTGTTEAIARTDVTTVTLIAAGSFANNDIIYLDNAGTDYMTRIVSGGGTTTLTVSPAVSYDASATVTKYNASSIGATATDYTTLANRYFQGYFTGGIVTGINSTKYADNTISFGGGSLIKDETGKLQLQAGGSGSIYFLDSSGNTKGRFETTNAEYGTGADGAIIISTSKNLNTDVIATGRSTYADGIAYRVNPPPVGEASITRYSGSDTISNGIAANDEVLLINMQGSSSDYTQAGTYEFLKVSSVTSSTITFTTAITKEYRGTSQANQLVIIQRVPNYTDVTVCTSNGNPT</sequence>
<evidence type="ECO:0000259" key="5">
    <source>
        <dbReference type="PROSITE" id="PS51900"/>
    </source>
</evidence>
<dbReference type="STRING" id="1798370.A2Z00_05630"/>
<feature type="compositionally biased region" description="Gly residues" evidence="4">
    <location>
        <begin position="549"/>
        <end position="558"/>
    </location>
</feature>
<dbReference type="GO" id="GO:0003677">
    <property type="term" value="F:DNA binding"/>
    <property type="evidence" value="ECO:0007669"/>
    <property type="project" value="UniProtKB-UniRule"/>
</dbReference>
<feature type="compositionally biased region" description="Low complexity" evidence="4">
    <location>
        <begin position="847"/>
        <end position="887"/>
    </location>
</feature>
<feature type="compositionally biased region" description="Gly residues" evidence="4">
    <location>
        <begin position="606"/>
        <end position="627"/>
    </location>
</feature>
<feature type="compositionally biased region" description="Pro residues" evidence="4">
    <location>
        <begin position="162"/>
        <end position="171"/>
    </location>
</feature>
<dbReference type="PANTHER" id="PTHR37456:SF3">
    <property type="entry name" value="COLLAGEN ALPHA-1(XXV) CHAIN"/>
    <property type="match status" value="1"/>
</dbReference>
<feature type="compositionally biased region" description="Low complexity" evidence="4">
    <location>
        <begin position="655"/>
        <end position="737"/>
    </location>
</feature>
<feature type="compositionally biased region" description="Low complexity" evidence="4">
    <location>
        <begin position="490"/>
        <end position="548"/>
    </location>
</feature>
<dbReference type="Pfam" id="PF02899">
    <property type="entry name" value="Phage_int_SAM_1"/>
    <property type="match status" value="1"/>
</dbReference>
<dbReference type="InterPro" id="IPR044068">
    <property type="entry name" value="CB"/>
</dbReference>
<feature type="compositionally biased region" description="Gly residues" evidence="4">
    <location>
        <begin position="340"/>
        <end position="361"/>
    </location>
</feature>
<feature type="compositionally biased region" description="Gly residues" evidence="4">
    <location>
        <begin position="738"/>
        <end position="747"/>
    </location>
</feature>
<feature type="compositionally biased region" description="Gly residues" evidence="4">
    <location>
        <begin position="433"/>
        <end position="450"/>
    </location>
</feature>
<feature type="compositionally biased region" description="Low complexity" evidence="4">
    <location>
        <begin position="817"/>
        <end position="836"/>
    </location>
</feature>
<feature type="compositionally biased region" description="Gly residues" evidence="4">
    <location>
        <begin position="756"/>
        <end position="765"/>
    </location>
</feature>
<feature type="compositionally biased region" description="Low complexity" evidence="4">
    <location>
        <begin position="146"/>
        <end position="161"/>
    </location>
</feature>
<organism evidence="6 7">
    <name type="scientific">Candidatus Gottesmanbacteria bacterium RBG_13_45_10</name>
    <dbReference type="NCBI Taxonomy" id="1798370"/>
    <lineage>
        <taxon>Bacteria</taxon>
        <taxon>Candidatus Gottesmaniibacteriota</taxon>
    </lineage>
</organism>
<feature type="compositionally biased region" description="Low complexity" evidence="4">
    <location>
        <begin position="326"/>
        <end position="339"/>
    </location>
</feature>
<dbReference type="InterPro" id="IPR010998">
    <property type="entry name" value="Integrase_recombinase_N"/>
</dbReference>
<feature type="region of interest" description="Disordered" evidence="4">
    <location>
        <begin position="131"/>
        <end position="171"/>
    </location>
</feature>
<gene>
    <name evidence="6" type="ORF">A2Z00_05630</name>
</gene>
<evidence type="ECO:0000256" key="2">
    <source>
        <dbReference type="ARBA" id="ARBA00023125"/>
    </source>
</evidence>
<feature type="compositionally biased region" description="Gly residues" evidence="4">
    <location>
        <begin position="807"/>
        <end position="816"/>
    </location>
</feature>
<dbReference type="InterPro" id="IPR050938">
    <property type="entry name" value="Collagen_Structural_Proteins"/>
</dbReference>
<feature type="compositionally biased region" description="Basic and acidic residues" evidence="4">
    <location>
        <begin position="131"/>
        <end position="140"/>
    </location>
</feature>
<feature type="compositionally biased region" description="Low complexity" evidence="4">
    <location>
        <begin position="293"/>
        <end position="315"/>
    </location>
</feature>